<feature type="region of interest" description="Disordered" evidence="1">
    <location>
        <begin position="171"/>
        <end position="199"/>
    </location>
</feature>
<evidence type="ECO:0000256" key="1">
    <source>
        <dbReference type="SAM" id="MobiDB-lite"/>
    </source>
</evidence>
<proteinExistence type="predicted"/>
<evidence type="ECO:0000313" key="3">
    <source>
        <dbReference type="EMBL" id="JAD13488.1"/>
    </source>
</evidence>
<gene>
    <name evidence="3" type="ORF">g.5010</name>
</gene>
<feature type="compositionally biased region" description="Low complexity" evidence="1">
    <location>
        <begin position="90"/>
        <end position="109"/>
    </location>
</feature>
<feature type="compositionally biased region" description="Acidic residues" evidence="1">
    <location>
        <begin position="357"/>
        <end position="385"/>
    </location>
</feature>
<dbReference type="EMBL" id="GBXI01000804">
    <property type="protein sequence ID" value="JAD13488.1"/>
    <property type="molecule type" value="Transcribed_RNA"/>
</dbReference>
<protein>
    <submittedName>
        <fullName evidence="3">Uncharacterized protein</fullName>
    </submittedName>
</protein>
<accession>A0A0A1XSF8</accession>
<evidence type="ECO:0000256" key="2">
    <source>
        <dbReference type="SAM" id="SignalP"/>
    </source>
</evidence>
<reference evidence="3" key="2">
    <citation type="journal article" date="2015" name="Gigascience">
        <title>Reconstructing a comprehensive transcriptome assembly of a white-pupal translocated strain of the pest fruit fly Bactrocera cucurbitae.</title>
        <authorList>
            <person name="Sim S.B."/>
            <person name="Calla B."/>
            <person name="Hall B."/>
            <person name="DeRego T."/>
            <person name="Geib S.M."/>
        </authorList>
    </citation>
    <scope>NUCLEOTIDE SEQUENCE</scope>
</reference>
<feature type="compositionally biased region" description="Basic residues" evidence="1">
    <location>
        <begin position="110"/>
        <end position="137"/>
    </location>
</feature>
<feature type="compositionally biased region" description="Basic and acidic residues" evidence="1">
    <location>
        <begin position="292"/>
        <end position="322"/>
    </location>
</feature>
<feature type="non-terminal residue" evidence="3">
    <location>
        <position position="1"/>
    </location>
</feature>
<feature type="compositionally biased region" description="Polar residues" evidence="1">
    <location>
        <begin position="184"/>
        <end position="197"/>
    </location>
</feature>
<feature type="signal peptide" evidence="2">
    <location>
        <begin position="1"/>
        <end position="29"/>
    </location>
</feature>
<feature type="region of interest" description="Disordered" evidence="1">
    <location>
        <begin position="280"/>
        <end position="385"/>
    </location>
</feature>
<name>A0A0A1XSF8_ZEUCU</name>
<keyword evidence="2" id="KW-0732">Signal</keyword>
<reference evidence="3" key="1">
    <citation type="submission" date="2014-11" db="EMBL/GenBank/DDBJ databases">
        <authorList>
            <person name="Geib S."/>
        </authorList>
    </citation>
    <scope>NUCLEOTIDE SEQUENCE</scope>
</reference>
<feature type="chain" id="PRO_5001984154" evidence="2">
    <location>
        <begin position="30"/>
        <end position="385"/>
    </location>
</feature>
<sequence length="385" mass="42326">ERYAVEEIYKMRVLTLLLFLAVIILISNAAPPKKRRANNAVSAPKRPFKSAAGRQNSAAARAFSGPKSAKSKQFKKAIGPNNRRSLQKRNGSGSSNNGNARRPAAARSRIGSKKSRPNPANNKRRGPGAINRNRRANRPSFPETPDDALLGDDEQYLDELPDKNLYFDLPEYKDSIGNKPRGPKTSTNRTSRGSNNELFDDDLTLDDDIFGNITDYDDLGGKNNASNDEFLKGLNLYDGEENGGKTNVSDVSRKSVADLSEKQFNELLKNMSVEFDSVEGIDAVDDGTQNVEEGKKTEVDKPPAESGAEKASVEKNIDDESGKNNNKTVGEEGSAKVQKPSDESSDTQPTGKISDEKDYDFDDLGEEELPEGYYEGYDEDDDKKV</sequence>
<dbReference type="AlphaFoldDB" id="A0A0A1XSF8"/>
<organism evidence="3">
    <name type="scientific">Zeugodacus cucurbitae</name>
    <name type="common">Melon fruit fly</name>
    <name type="synonym">Bactrocera cucurbitae</name>
    <dbReference type="NCBI Taxonomy" id="28588"/>
    <lineage>
        <taxon>Eukaryota</taxon>
        <taxon>Metazoa</taxon>
        <taxon>Ecdysozoa</taxon>
        <taxon>Arthropoda</taxon>
        <taxon>Hexapoda</taxon>
        <taxon>Insecta</taxon>
        <taxon>Pterygota</taxon>
        <taxon>Neoptera</taxon>
        <taxon>Endopterygota</taxon>
        <taxon>Diptera</taxon>
        <taxon>Brachycera</taxon>
        <taxon>Muscomorpha</taxon>
        <taxon>Tephritoidea</taxon>
        <taxon>Tephritidae</taxon>
        <taxon>Zeugodacus</taxon>
        <taxon>Zeugodacus</taxon>
    </lineage>
</organism>
<feature type="compositionally biased region" description="Basic and acidic residues" evidence="1">
    <location>
        <begin position="329"/>
        <end position="342"/>
    </location>
</feature>
<feature type="region of interest" description="Disordered" evidence="1">
    <location>
        <begin position="33"/>
        <end position="150"/>
    </location>
</feature>
<feature type="compositionally biased region" description="Low complexity" evidence="1">
    <location>
        <begin position="50"/>
        <end position="62"/>
    </location>
</feature>